<evidence type="ECO:0000313" key="1">
    <source>
        <dbReference type="EMBL" id="QBK84868.1"/>
    </source>
</evidence>
<sequence>MELKLTTDKVYKLLDDYESQNHLNNDLRNLYKNLLGKDILCYERIEKVHEVIDKYIIDNYVHPVILIKMIKSPFYSLNLQQLVDYFDKSELIYFIEYARESYLDFREVNTEHMNKKKKKFIEWMIDLEDELFG</sequence>
<gene>
    <name evidence="1" type="ORF">LCDPAC02_00670</name>
</gene>
<name>A0A481YNL6_9VIRU</name>
<proteinExistence type="predicted"/>
<organism evidence="1">
    <name type="scientific">Pithovirus LCDPAC02</name>
    <dbReference type="NCBI Taxonomy" id="2506601"/>
    <lineage>
        <taxon>Viruses</taxon>
        <taxon>Pithoviruses</taxon>
    </lineage>
</organism>
<reference evidence="1" key="1">
    <citation type="journal article" date="2019" name="MBio">
        <title>Virus Genomes from Deep Sea Sediments Expand the Ocean Megavirome and Support Independent Origins of Viral Gigantism.</title>
        <authorList>
            <person name="Backstrom D."/>
            <person name="Yutin N."/>
            <person name="Jorgensen S.L."/>
            <person name="Dharamshi J."/>
            <person name="Homa F."/>
            <person name="Zaremba-Niedwiedzka K."/>
            <person name="Spang A."/>
            <person name="Wolf Y.I."/>
            <person name="Koonin E.V."/>
            <person name="Ettema T.J."/>
        </authorList>
    </citation>
    <scope>NUCLEOTIDE SEQUENCE</scope>
</reference>
<dbReference type="EMBL" id="MK500299">
    <property type="protein sequence ID" value="QBK84868.1"/>
    <property type="molecule type" value="Genomic_DNA"/>
</dbReference>
<accession>A0A481YNL6</accession>
<protein>
    <submittedName>
        <fullName evidence="1">Uncharacterized protein</fullName>
    </submittedName>
</protein>